<reference evidence="1" key="1">
    <citation type="submission" date="2022-04" db="EMBL/GenBank/DDBJ databases">
        <title>Desulfatitalea alkaliphila sp. nov., a novel anaerobic sulfate-reducing bacterium isolated from terrestrial mud volcano, Taman Peninsula, Russia.</title>
        <authorList>
            <person name="Khomyakova M.A."/>
            <person name="Merkel A.Y."/>
            <person name="Slobodkin A.I."/>
        </authorList>
    </citation>
    <scope>NUCLEOTIDE SEQUENCE</scope>
    <source>
        <strain evidence="1">M08but</strain>
    </source>
</reference>
<comment type="caution">
    <text evidence="1">The sequence shown here is derived from an EMBL/GenBank/DDBJ whole genome shotgun (WGS) entry which is preliminary data.</text>
</comment>
<sequence length="85" mass="9991">MKKEYNFENAKRGPVAPTKGKTRITMYLDTDIIEDFRERADKTGYGYQTMINEALREYISKSGKPLDETVIRQVIREELERVAHH</sequence>
<dbReference type="RefSeq" id="WP_246913277.1">
    <property type="nucleotide sequence ID" value="NZ_JALJRB010000026.1"/>
</dbReference>
<evidence type="ECO:0000313" key="2">
    <source>
        <dbReference type="Proteomes" id="UP001165427"/>
    </source>
</evidence>
<protein>
    <submittedName>
        <fullName evidence="1">BrnA antitoxin family protein</fullName>
    </submittedName>
</protein>
<dbReference type="Proteomes" id="UP001165427">
    <property type="component" value="Unassembled WGS sequence"/>
</dbReference>
<keyword evidence="2" id="KW-1185">Reference proteome</keyword>
<accession>A0AA41R7L4</accession>
<dbReference type="InterPro" id="IPR025528">
    <property type="entry name" value="BrnA_antitoxin"/>
</dbReference>
<proteinExistence type="predicted"/>
<evidence type="ECO:0000313" key="1">
    <source>
        <dbReference type="EMBL" id="MCJ8502466.1"/>
    </source>
</evidence>
<organism evidence="1 2">
    <name type="scientific">Desulfatitalea alkaliphila</name>
    <dbReference type="NCBI Taxonomy" id="2929485"/>
    <lineage>
        <taxon>Bacteria</taxon>
        <taxon>Pseudomonadati</taxon>
        <taxon>Thermodesulfobacteriota</taxon>
        <taxon>Desulfobacteria</taxon>
        <taxon>Desulfobacterales</taxon>
        <taxon>Desulfosarcinaceae</taxon>
        <taxon>Desulfatitalea</taxon>
    </lineage>
</organism>
<dbReference type="Pfam" id="PF14384">
    <property type="entry name" value="BrnA_antitoxin"/>
    <property type="match status" value="1"/>
</dbReference>
<gene>
    <name evidence="1" type="ORF">MRX98_17950</name>
</gene>
<name>A0AA41R7L4_9BACT</name>
<dbReference type="EMBL" id="JALJRB010000026">
    <property type="protein sequence ID" value="MCJ8502466.1"/>
    <property type="molecule type" value="Genomic_DNA"/>
</dbReference>
<dbReference type="AlphaFoldDB" id="A0AA41R7L4"/>